<evidence type="ECO:0000313" key="4">
    <source>
        <dbReference type="Proteomes" id="UP001295423"/>
    </source>
</evidence>
<comment type="caution">
    <text evidence="2">The sequence shown here is derived from an EMBL/GenBank/DDBJ whole genome shotgun (WGS) entry which is preliminary data.</text>
</comment>
<feature type="compositionally biased region" description="Polar residues" evidence="1">
    <location>
        <begin position="770"/>
        <end position="781"/>
    </location>
</feature>
<keyword evidence="4" id="KW-1185">Reference proteome</keyword>
<feature type="compositionally biased region" description="Basic residues" evidence="1">
    <location>
        <begin position="17"/>
        <end position="30"/>
    </location>
</feature>
<feature type="region of interest" description="Disordered" evidence="1">
    <location>
        <begin position="608"/>
        <end position="632"/>
    </location>
</feature>
<sequence>MAPKKPRAPKGLGSILTRKKSKSRSSTTKRAKIISEEERIAGLAQIASRLEAFCKERHTSPDPLPILGGRDSGQGSVKCGDTTLDRYRSVWKGMLDFCILIGDYTSGIILRQSHCPAKPPPVSLKTCILYMRYRVLPPGTSVINPDSTTAFVYGPNKTELKAVGTWTAESTVGNLNSALWTLHRCYETTRDKYQEQCKQCREIDVEDSKKGHGCSDHGGNPHYWRRGNPSESVLFKNALNVLREYCENNYKHRQTVAFLPFQLRNIRTSLLSSGSLEQLMLWSAMILASKLFLRIDEVLSLHVDSFVVKHFLIKKKKVVALMLKIKGKTDPRYNHFLLWDDDEYPELSPVRPLLLYLAISGRKSGYLFPKLEQINWEDATEPYSYYHFLSDMEILFTDVLQLDLLQEDGTEMCAGTHALRKTAYLLAWWAIHTHPTSFQSHFEAADILPVEQLASLSNDARHKSSQSSSTYLQDSPALFHVNERMYNCPTNKVGTYLPSRINFPDSVKAAADPSGTSRRHNHKTLRQVSTFFVYESMNVPDNCDLERHLVSLCKQLLTVYHPADHDDDVDSGAMISKLEKLLPTDVFPGVKGWIENLLLLSANRLTSPSGTNPGPKDAHQTPLNQEDTNNSDHWRMSQDFAAVCNTCPKTEAGSLRRVKLFLEFTDEFKHKKEEFKRKKKETGREDGPKAPVCLVSFYHRVSKVIECVEKCYYNDAAVFATENPKFVFNDIRKDGCYRCKSKKAKKGEQEHAEGGEDSDMSSKKRKTAVVSPTSSKLPKKN</sequence>
<name>A0AAD2FFZ1_9STRA</name>
<feature type="region of interest" description="Disordered" evidence="1">
    <location>
        <begin position="1"/>
        <end position="30"/>
    </location>
</feature>
<dbReference type="EMBL" id="CAKOGP040002336">
    <property type="protein sequence ID" value="CAJ1967630.1"/>
    <property type="molecule type" value="Genomic_DNA"/>
</dbReference>
<organism evidence="2 4">
    <name type="scientific">Cylindrotheca closterium</name>
    <dbReference type="NCBI Taxonomy" id="2856"/>
    <lineage>
        <taxon>Eukaryota</taxon>
        <taxon>Sar</taxon>
        <taxon>Stramenopiles</taxon>
        <taxon>Ochrophyta</taxon>
        <taxon>Bacillariophyta</taxon>
        <taxon>Bacillariophyceae</taxon>
        <taxon>Bacillariophycidae</taxon>
        <taxon>Bacillariales</taxon>
        <taxon>Bacillariaceae</taxon>
        <taxon>Cylindrotheca</taxon>
    </lineage>
</organism>
<dbReference type="EMBL" id="CAKOGP040000458">
    <property type="protein sequence ID" value="CAJ1935362.1"/>
    <property type="molecule type" value="Genomic_DNA"/>
</dbReference>
<evidence type="ECO:0000313" key="3">
    <source>
        <dbReference type="EMBL" id="CAJ1967630.1"/>
    </source>
</evidence>
<proteinExistence type="predicted"/>
<evidence type="ECO:0000256" key="1">
    <source>
        <dbReference type="SAM" id="MobiDB-lite"/>
    </source>
</evidence>
<feature type="region of interest" description="Disordered" evidence="1">
    <location>
        <begin position="741"/>
        <end position="781"/>
    </location>
</feature>
<dbReference type="Proteomes" id="UP001295423">
    <property type="component" value="Unassembled WGS sequence"/>
</dbReference>
<evidence type="ECO:0000313" key="2">
    <source>
        <dbReference type="EMBL" id="CAJ1935362.1"/>
    </source>
</evidence>
<gene>
    <name evidence="3" type="ORF">CYCCA115_LOCUS22863</name>
    <name evidence="2" type="ORF">CYCCA115_LOCUS4697</name>
</gene>
<dbReference type="AlphaFoldDB" id="A0AAD2FFZ1"/>
<reference evidence="2" key="1">
    <citation type="submission" date="2023-08" db="EMBL/GenBank/DDBJ databases">
        <authorList>
            <person name="Audoor S."/>
            <person name="Bilcke G."/>
        </authorList>
    </citation>
    <scope>NUCLEOTIDE SEQUENCE</scope>
</reference>
<protein>
    <submittedName>
        <fullName evidence="2">Uncharacterized protein</fullName>
    </submittedName>
</protein>
<accession>A0AAD2FFZ1</accession>